<protein>
    <recommendedName>
        <fullName evidence="3">Tryptophan 2,3-dioxygenase</fullName>
    </recommendedName>
</protein>
<name>A0ABN2TB32_9ACTN</name>
<comment type="caution">
    <text evidence="1">The sequence shown here is derived from an EMBL/GenBank/DDBJ whole genome shotgun (WGS) entry which is preliminary data.</text>
</comment>
<sequence length="397" mass="44303">MFSLEMASDREVESFLARGCRLSEPFPAEGLVRRILQVGKDALDAPLLSRLREVRATRSDDPWITALLDCVLDKDEGRYDYRSYLALDVLNPMLPESGGPVPARRLVRLLMADVVDFESETARGIGDDRLPMGRPAPATTNRRITKARRLSAGWGDANLLPVPPNDRVEEILACSVLPVSPQHDEYLFIRVLQAYELTFLIMGAELTDALRASQTHDILGVADHIDAAAAELERVSGLFSLLATMRPESFQAFRAQTDGSSAIQSRAYKSLELLCGLPTRDRIDSPAFHSVPDVRERAVAQPPPDSLASWYLRVCPRLSEKQREAVDAALTRLEHIHQKWKRTHHSLARTMIGDAVGTGDTDGVEYLRRSLDNRLFWELGQRCPTRSTHTSDTPGRS</sequence>
<organism evidence="1 2">
    <name type="scientific">Nocardiopsis rhodophaea</name>
    <dbReference type="NCBI Taxonomy" id="280238"/>
    <lineage>
        <taxon>Bacteria</taxon>
        <taxon>Bacillati</taxon>
        <taxon>Actinomycetota</taxon>
        <taxon>Actinomycetes</taxon>
        <taxon>Streptosporangiales</taxon>
        <taxon>Nocardiopsidaceae</taxon>
        <taxon>Nocardiopsis</taxon>
    </lineage>
</organism>
<keyword evidence="2" id="KW-1185">Reference proteome</keyword>
<evidence type="ECO:0000313" key="2">
    <source>
        <dbReference type="Proteomes" id="UP001501585"/>
    </source>
</evidence>
<dbReference type="Pfam" id="PF03301">
    <property type="entry name" value="Trp_dioxygenase"/>
    <property type="match status" value="1"/>
</dbReference>
<dbReference type="EMBL" id="BAAAPC010000013">
    <property type="protein sequence ID" value="GAA2002992.1"/>
    <property type="molecule type" value="Genomic_DNA"/>
</dbReference>
<dbReference type="PANTHER" id="PTHR10138:SF0">
    <property type="entry name" value="TRYPTOPHAN 2,3-DIOXYGENASE"/>
    <property type="match status" value="1"/>
</dbReference>
<accession>A0ABN2TB32</accession>
<evidence type="ECO:0008006" key="3">
    <source>
        <dbReference type="Google" id="ProtNLM"/>
    </source>
</evidence>
<proteinExistence type="predicted"/>
<dbReference type="Proteomes" id="UP001501585">
    <property type="component" value="Unassembled WGS sequence"/>
</dbReference>
<dbReference type="Gene3D" id="1.20.58.480">
    <property type="match status" value="1"/>
</dbReference>
<dbReference type="InterPro" id="IPR004981">
    <property type="entry name" value="Trp_2_3_dOase"/>
</dbReference>
<gene>
    <name evidence="1" type="ORF">GCM10009799_32650</name>
</gene>
<dbReference type="InterPro" id="IPR037217">
    <property type="entry name" value="Trp/Indoleamine_2_3_dOase-like"/>
</dbReference>
<evidence type="ECO:0000313" key="1">
    <source>
        <dbReference type="EMBL" id="GAA2002992.1"/>
    </source>
</evidence>
<dbReference type="PANTHER" id="PTHR10138">
    <property type="entry name" value="TRYPTOPHAN 2,3-DIOXYGENASE"/>
    <property type="match status" value="1"/>
</dbReference>
<dbReference type="SUPFAM" id="SSF140959">
    <property type="entry name" value="Indolic compounds 2,3-dioxygenase-like"/>
    <property type="match status" value="1"/>
</dbReference>
<reference evidence="1 2" key="1">
    <citation type="journal article" date="2019" name="Int. J. Syst. Evol. Microbiol.">
        <title>The Global Catalogue of Microorganisms (GCM) 10K type strain sequencing project: providing services to taxonomists for standard genome sequencing and annotation.</title>
        <authorList>
            <consortium name="The Broad Institute Genomics Platform"/>
            <consortium name="The Broad Institute Genome Sequencing Center for Infectious Disease"/>
            <person name="Wu L."/>
            <person name="Ma J."/>
        </authorList>
    </citation>
    <scope>NUCLEOTIDE SEQUENCE [LARGE SCALE GENOMIC DNA]</scope>
    <source>
        <strain evidence="1 2">JCM 15313</strain>
    </source>
</reference>